<dbReference type="EMBL" id="CP081078">
    <property type="protein sequence ID" value="UWQ57810.1"/>
    <property type="molecule type" value="Genomic_DNA"/>
</dbReference>
<evidence type="ECO:0000313" key="2">
    <source>
        <dbReference type="Proteomes" id="UP001058184"/>
    </source>
</evidence>
<evidence type="ECO:0000313" key="1">
    <source>
        <dbReference type="EMBL" id="UWQ57810.1"/>
    </source>
</evidence>
<gene>
    <name evidence="1" type="ORF">K3722_15070</name>
</gene>
<proteinExistence type="predicted"/>
<sequence length="52" mass="6213">MDTEAVNLRLARGMIEVIDNQRREQDDLPTRPAMIRRMLKQWCQDRGIEVDE</sequence>
<accession>A0ABY5WU82</accession>
<protein>
    <submittedName>
        <fullName evidence="1">Uncharacterized protein</fullName>
    </submittedName>
</protein>
<name>A0ABY5WU82_LEICA</name>
<dbReference type="Proteomes" id="UP001058184">
    <property type="component" value="Chromosome"/>
</dbReference>
<reference evidence="1" key="1">
    <citation type="submission" date="2021-08" db="EMBL/GenBank/DDBJ databases">
        <authorList>
            <person name="Nwanade C."/>
            <person name="Wang M."/>
            <person name="Masoudi A."/>
            <person name="Yu Z."/>
            <person name="Liu J."/>
        </authorList>
    </citation>
    <scope>NUCLEOTIDE SEQUENCE</scope>
    <source>
        <strain evidence="1">S141</strain>
    </source>
</reference>
<organism evidence="1 2">
    <name type="scientific">Leisingera caerulea</name>
    <name type="common">Phaeobacter caeruleus</name>
    <dbReference type="NCBI Taxonomy" id="506591"/>
    <lineage>
        <taxon>Bacteria</taxon>
        <taxon>Pseudomonadati</taxon>
        <taxon>Pseudomonadota</taxon>
        <taxon>Alphaproteobacteria</taxon>
        <taxon>Rhodobacterales</taxon>
        <taxon>Roseobacteraceae</taxon>
        <taxon>Leisingera</taxon>
    </lineage>
</organism>
<keyword evidence="2" id="KW-1185">Reference proteome</keyword>
<dbReference type="RefSeq" id="WP_167738125.1">
    <property type="nucleotide sequence ID" value="NZ_CP081078.1"/>
</dbReference>